<dbReference type="EMBL" id="MTKT01002214">
    <property type="protein sequence ID" value="OWM80767.1"/>
    <property type="molecule type" value="Genomic_DNA"/>
</dbReference>
<comment type="caution">
    <text evidence="1">The sequence shown here is derived from an EMBL/GenBank/DDBJ whole genome shotgun (WGS) entry which is preliminary data.</text>
</comment>
<evidence type="ECO:0000313" key="2">
    <source>
        <dbReference type="Proteomes" id="UP000197138"/>
    </source>
</evidence>
<sequence length="439" mass="49417">MLAVVRAKESFAIIEAKRKMISRVVRSMAVILCSVLTRSPLTPLTFRHRPPPPMISAAASSLLVSLLLLLLTLASSSPPPFNASLHILQDVVKAISSKQKWDGESVTVSELDLRRARYGSFQRYDFRVQVGKADLFFKFSDDVAGWKKFRNFEGDLGDLVKFVSSKSAVGSFKAEGPLELRVDGDHDLSLLLPLNTTHGGLRRVFVSEGITVEVNGAREVFLFYEPDLQTSDNRTVTNEAKSGPLPNFQTRCMPLFPIHIIGPASVIAYRTRNRGARIETHSPTEGTIELLPEKCYSHNLHRKFSCPINSLSTRIATMERVLMSLKGDRAHQKGLLDFVKANIKASTYLHFRIQLERNLTATNRVRLDEWRTRPGVERVWFEVLVKLEGERIKPVVVKKVRPFIAVDTVDWNSLMSNVSFTKFPPVLVPPEALTLDVKW</sequence>
<protein>
    <submittedName>
        <fullName evidence="1">Uncharacterized protein</fullName>
    </submittedName>
</protein>
<dbReference type="PANTHER" id="PTHR34454:SF3">
    <property type="entry name" value="PEPTIDASE I, PUTATIVE-RELATED"/>
    <property type="match status" value="1"/>
</dbReference>
<organism evidence="1 2">
    <name type="scientific">Punica granatum</name>
    <name type="common">Pomegranate</name>
    <dbReference type="NCBI Taxonomy" id="22663"/>
    <lineage>
        <taxon>Eukaryota</taxon>
        <taxon>Viridiplantae</taxon>
        <taxon>Streptophyta</taxon>
        <taxon>Embryophyta</taxon>
        <taxon>Tracheophyta</taxon>
        <taxon>Spermatophyta</taxon>
        <taxon>Magnoliopsida</taxon>
        <taxon>eudicotyledons</taxon>
        <taxon>Gunneridae</taxon>
        <taxon>Pentapetalae</taxon>
        <taxon>rosids</taxon>
        <taxon>malvids</taxon>
        <taxon>Myrtales</taxon>
        <taxon>Lythraceae</taxon>
        <taxon>Punica</taxon>
    </lineage>
</organism>
<accession>A0A218X746</accession>
<dbReference type="Proteomes" id="UP000197138">
    <property type="component" value="Unassembled WGS sequence"/>
</dbReference>
<name>A0A218X746_PUNGR</name>
<dbReference type="PANTHER" id="PTHR34454">
    <property type="entry name" value="TUNICAMYCIN INDUCED PROTEIN"/>
    <property type="match status" value="1"/>
</dbReference>
<evidence type="ECO:0000313" key="1">
    <source>
        <dbReference type="EMBL" id="OWM80767.1"/>
    </source>
</evidence>
<dbReference type="AlphaFoldDB" id="A0A218X746"/>
<gene>
    <name evidence="1" type="ORF">CDL15_Pgr006797</name>
</gene>
<dbReference type="InterPro" id="IPR053283">
    <property type="entry name" value="TUNICAMYCIN_INDUCED_1"/>
</dbReference>
<reference evidence="2" key="1">
    <citation type="journal article" date="2017" name="Plant J.">
        <title>The pomegranate (Punica granatum L.) genome and the genomics of punicalagin biosynthesis.</title>
        <authorList>
            <person name="Qin G."/>
            <person name="Xu C."/>
            <person name="Ming R."/>
            <person name="Tang H."/>
            <person name="Guyot R."/>
            <person name="Kramer E.M."/>
            <person name="Hu Y."/>
            <person name="Yi X."/>
            <person name="Qi Y."/>
            <person name="Xu X."/>
            <person name="Gao Z."/>
            <person name="Pan H."/>
            <person name="Jian J."/>
            <person name="Tian Y."/>
            <person name="Yue Z."/>
            <person name="Xu Y."/>
        </authorList>
    </citation>
    <scope>NUCLEOTIDE SEQUENCE [LARGE SCALE GENOMIC DNA]</scope>
    <source>
        <strain evidence="2">cv. Dabenzi</strain>
    </source>
</reference>
<proteinExistence type="predicted"/>